<accession>A0A323UM43</accession>
<dbReference type="RefSeq" id="WP_207807125.1">
    <property type="nucleotide sequence ID" value="NZ_QKOE01000172.1"/>
</dbReference>
<organism evidence="1 2">
    <name type="scientific">Parazoarcus communis SWub3 = DSM 12120</name>
    <dbReference type="NCBI Taxonomy" id="1121029"/>
    <lineage>
        <taxon>Bacteria</taxon>
        <taxon>Pseudomonadati</taxon>
        <taxon>Pseudomonadota</taxon>
        <taxon>Betaproteobacteria</taxon>
        <taxon>Rhodocyclales</taxon>
        <taxon>Zoogloeaceae</taxon>
        <taxon>Parazoarcus</taxon>
    </lineage>
</organism>
<gene>
    <name evidence="1" type="ORF">DNK49_23600</name>
</gene>
<sequence length="93" mass="10640">RTQATYAYDALSRRIAKSVSTGHDIRTTRYGWDGERLVCEATDTLTTTVLCEPDSFVPLLRIEQDRLEPENAEDRESTREERALFTQMSTLLA</sequence>
<comment type="caution">
    <text evidence="1">The sequence shown here is derived from an EMBL/GenBank/DDBJ whole genome shotgun (WGS) entry which is preliminary data.</text>
</comment>
<dbReference type="Proteomes" id="UP000248259">
    <property type="component" value="Unassembled WGS sequence"/>
</dbReference>
<feature type="non-terminal residue" evidence="1">
    <location>
        <position position="93"/>
    </location>
</feature>
<reference evidence="1 2" key="1">
    <citation type="submission" date="2018-06" db="EMBL/GenBank/DDBJ databases">
        <title>Azoarcus communis strain SWub3 genome.</title>
        <authorList>
            <person name="Zorraquino Salvo V."/>
            <person name="Toubiana D."/>
            <person name="Blumwald E."/>
        </authorList>
    </citation>
    <scope>NUCLEOTIDE SEQUENCE [LARGE SCALE GENOMIC DNA]</scope>
    <source>
        <strain evidence="1 2">SWub3</strain>
    </source>
</reference>
<protein>
    <recommendedName>
        <fullName evidence="3">RHS repeat protein</fullName>
    </recommendedName>
</protein>
<evidence type="ECO:0000313" key="2">
    <source>
        <dbReference type="Proteomes" id="UP000248259"/>
    </source>
</evidence>
<feature type="non-terminal residue" evidence="1">
    <location>
        <position position="1"/>
    </location>
</feature>
<evidence type="ECO:0000313" key="1">
    <source>
        <dbReference type="EMBL" id="PZA14122.1"/>
    </source>
</evidence>
<evidence type="ECO:0008006" key="3">
    <source>
        <dbReference type="Google" id="ProtNLM"/>
    </source>
</evidence>
<dbReference type="EMBL" id="QKOE01000172">
    <property type="protein sequence ID" value="PZA14122.1"/>
    <property type="molecule type" value="Genomic_DNA"/>
</dbReference>
<name>A0A323UM43_9RHOO</name>
<dbReference type="AlphaFoldDB" id="A0A323UM43"/>
<keyword evidence="2" id="KW-1185">Reference proteome</keyword>
<proteinExistence type="predicted"/>